<feature type="region of interest" description="Disordered" evidence="1">
    <location>
        <begin position="1144"/>
        <end position="1332"/>
    </location>
</feature>
<dbReference type="SUPFAM" id="SSF54001">
    <property type="entry name" value="Cysteine proteinases"/>
    <property type="match status" value="1"/>
</dbReference>
<dbReference type="PANTHER" id="PTHR15294:SF3">
    <property type="entry name" value="SUMO-SPECIFIC ISOPEPTIDASE USPL1"/>
    <property type="match status" value="1"/>
</dbReference>
<evidence type="ECO:0000313" key="4">
    <source>
        <dbReference type="Proteomes" id="UP001642483"/>
    </source>
</evidence>
<feature type="compositionally biased region" description="Basic and acidic residues" evidence="1">
    <location>
        <begin position="863"/>
        <end position="878"/>
    </location>
</feature>
<feature type="domain" description="USP" evidence="2">
    <location>
        <begin position="339"/>
        <end position="616"/>
    </location>
</feature>
<feature type="compositionally biased region" description="Basic residues" evidence="1">
    <location>
        <begin position="1196"/>
        <end position="1208"/>
    </location>
</feature>
<feature type="compositionally biased region" description="Basic and acidic residues" evidence="1">
    <location>
        <begin position="1262"/>
        <end position="1273"/>
    </location>
</feature>
<organism evidence="3 4">
    <name type="scientific">Clavelina lepadiformis</name>
    <name type="common">Light-bulb sea squirt</name>
    <name type="synonym">Ascidia lepadiformis</name>
    <dbReference type="NCBI Taxonomy" id="159417"/>
    <lineage>
        <taxon>Eukaryota</taxon>
        <taxon>Metazoa</taxon>
        <taxon>Chordata</taxon>
        <taxon>Tunicata</taxon>
        <taxon>Ascidiacea</taxon>
        <taxon>Aplousobranchia</taxon>
        <taxon>Clavelinidae</taxon>
        <taxon>Clavelina</taxon>
    </lineage>
</organism>
<keyword evidence="4" id="KW-1185">Reference proteome</keyword>
<feature type="compositionally biased region" description="Basic and acidic residues" evidence="1">
    <location>
        <begin position="1223"/>
        <end position="1234"/>
    </location>
</feature>
<feature type="compositionally biased region" description="Polar residues" evidence="1">
    <location>
        <begin position="690"/>
        <end position="706"/>
    </location>
</feature>
<evidence type="ECO:0000256" key="1">
    <source>
        <dbReference type="SAM" id="MobiDB-lite"/>
    </source>
</evidence>
<feature type="region of interest" description="Disordered" evidence="1">
    <location>
        <begin position="1562"/>
        <end position="1582"/>
    </location>
</feature>
<feature type="compositionally biased region" description="Polar residues" evidence="1">
    <location>
        <begin position="1274"/>
        <end position="1284"/>
    </location>
</feature>
<sequence>MPDDILTPSSANMDMSALTYSSNDMLSPIYAGPAARVVPPVGEMAANFTQSSGNFAEKRWCARCSRPGKPVRLKLCQINFEEAIYICTTPSCQFPLLEDNLEFFIVQRSLSQMVSMQKRKRKPDNHAASDNLKRQRLMSMGSTMPNLPAAVAEKVVSPACSEIIERTSVEEKNQPTAFVNLSAVPRPPVITGLPSTTAQSHTLLIPCNPNREATDHAPESLAADSCNFSQSDFGNTNLVSSSPGSKCDSAKIKPHKVTTPTNFKVFIPKETLNTVRVEGSCSSLKSCELSSETSTQLIETRFQKTSNQPEETNQDTCISAINAVKLEELGPPLKYQEMIQWQNESSLCWLDVLLQCIVNSSNARAALNCSWGIQGRKDYLFHRLCQVYDNVQSNHHSDTSQSSGDKQNNSRHTEGLLQQFNQAREYIFKTLQKRFSLGQDIHESVVEMFPNLIRLDPVLKCLFSVQMRWEFECEECQHRRVHCSTTTIISFPSVTPDFHPLNATFLRPCFKCFAQDQLMNMVMEVFPPCLIMHFQQGLPHNRIKVLDFGIQGNLYSVCAVVQYINNPFNHFIVWIRDCKTNKWLCSDDLLEPVCKWQTRPPKIPPKEIHLVMWEKQGLESPLTPPHGVNDLRRSHLQHILNEEALSSDVSNFLEPSEESCETIVLDDDAEKGDQQRDETDNITALKEPECSSSEAEPQTTILGSEQASSVVDADNDDADDLPDLSGHITESRTTDTIEPDHCDLRLGGNISSQVNPENIEMDLSIRSKASNCQAGDVDDEELLMSDSSNDLNGKQKSPVSRENDHPLEKKTFSTLKEPSNFNEATIISTIAQTSPSFSSSSTSDQSLTLQESDTTSSTLISESFRDRKPSEKQVKQCDLKGANNNPAVTPQTPLSKDLGNPLPYRRKLLSSDSSDSDDSIMPSKLLSQEIDLLSKKSYRYRSSAKTKSPKTSREQCGCLSDSSDSEVSGAVLSNEIELLSKRSANSDNNLTSTLLHSPKSTSSSFSECEDANLSFGKWFSKEIKLVAKECGKINPSCVKQSKQGLHPRVILEDCLRTLPYANTYNETNSINLQLSPQKNQKKMSVDRTIKQPFKSLVTHKEKLGSKKNDLQETPHQVVDVIDLTEDEVTQSTDEQPIVTEKALKPSSDKKSFVQRKGADTSPTRKEESQLPEQCTKEMDFDKVKESNESIVNPATRVRRSQRISKIVHKRNDASGDEICETAKTSKDPTSRKAVELGSPALPQSASPEFSEKLPSHMSLSLDKNDKNNPEKTTSENVETRPLSNDTEKVSAAGHDDDADKQLSAMSSADSSGLHHRNTSENPTVPASEVSFEPELTTNSIINSFPSSKPTTHRQKYSTVVKQALYEYKTKSRLGIYSTSGFAAPATLSGKLNLSKVMNTASTSPRAPSTITGGQLTNLTPNQHSSTNKTSDIQTLMKRVNSAEFRKLQVNSGRKSTKLLNSGHQFESYKPKRVFKLAGYKKANLKRIGSDLSQKPYQTNSRQVHAELTQSTTTSSRESSEKSSDISDSSDLMQDFSQQNKKPADIQSLVSCDIPTPYSACSASLPGNSPYTTPAGSVTAESDAGSGISLHDPFVESLMQEQPFSSFSRPSTPVTSAPTPTSLDDLIEEMDFTSVSEADLNFPASEVSSVSSFVSEGAPSNSPSVVGEAAPPLDLFSLFDL</sequence>
<dbReference type="PROSITE" id="PS50235">
    <property type="entry name" value="USP_3"/>
    <property type="match status" value="1"/>
</dbReference>
<accession>A0ABP0FX17</accession>
<feature type="compositionally biased region" description="Polar residues" evidence="1">
    <location>
        <begin position="882"/>
        <end position="894"/>
    </location>
</feature>
<feature type="region of interest" description="Disordered" evidence="1">
    <location>
        <begin position="784"/>
        <end position="807"/>
    </location>
</feature>
<feature type="region of interest" description="Disordered" evidence="1">
    <location>
        <begin position="941"/>
        <end position="965"/>
    </location>
</feature>
<feature type="region of interest" description="Disordered" evidence="1">
    <location>
        <begin position="666"/>
        <end position="708"/>
    </location>
</feature>
<protein>
    <recommendedName>
        <fullName evidence="2">USP domain-containing protein</fullName>
    </recommendedName>
</protein>
<dbReference type="PANTHER" id="PTHR15294">
    <property type="entry name" value="RETINOVIN-RELATED"/>
    <property type="match status" value="1"/>
</dbReference>
<dbReference type="InterPro" id="IPR028889">
    <property type="entry name" value="USP"/>
</dbReference>
<feature type="compositionally biased region" description="Polar residues" evidence="1">
    <location>
        <begin position="1562"/>
        <end position="1579"/>
    </location>
</feature>
<gene>
    <name evidence="3" type="ORF">CVLEPA_LOCUS15143</name>
</gene>
<comment type="caution">
    <text evidence="3">The sequence shown here is derived from an EMBL/GenBank/DDBJ whole genome shotgun (WGS) entry which is preliminary data.</text>
</comment>
<feature type="compositionally biased region" description="Basic and acidic residues" evidence="1">
    <location>
        <begin position="1285"/>
        <end position="1300"/>
    </location>
</feature>
<dbReference type="Pfam" id="PF15499">
    <property type="entry name" value="Peptidase_C98"/>
    <property type="match status" value="1"/>
</dbReference>
<feature type="compositionally biased region" description="Basic and acidic residues" evidence="1">
    <location>
        <begin position="1144"/>
        <end position="1187"/>
    </location>
</feature>
<dbReference type="Proteomes" id="UP001642483">
    <property type="component" value="Unassembled WGS sequence"/>
</dbReference>
<dbReference type="InterPro" id="IPR038765">
    <property type="entry name" value="Papain-like_cys_pep_sf"/>
</dbReference>
<dbReference type="EMBL" id="CAWYQH010000097">
    <property type="protein sequence ID" value="CAK8684143.1"/>
    <property type="molecule type" value="Genomic_DNA"/>
</dbReference>
<dbReference type="InterPro" id="IPR033505">
    <property type="entry name" value="USPL1"/>
</dbReference>
<evidence type="ECO:0000313" key="3">
    <source>
        <dbReference type="EMBL" id="CAK8684143.1"/>
    </source>
</evidence>
<dbReference type="CDD" id="cd02257">
    <property type="entry name" value="Peptidase_C19"/>
    <property type="match status" value="1"/>
</dbReference>
<feature type="region of interest" description="Disordered" evidence="1">
    <location>
        <begin position="833"/>
        <end position="922"/>
    </location>
</feature>
<feature type="compositionally biased region" description="Polar residues" evidence="1">
    <location>
        <begin position="785"/>
        <end position="798"/>
    </location>
</feature>
<reference evidence="3 4" key="1">
    <citation type="submission" date="2024-02" db="EMBL/GenBank/DDBJ databases">
        <authorList>
            <person name="Daric V."/>
            <person name="Darras S."/>
        </authorList>
    </citation>
    <scope>NUCLEOTIDE SEQUENCE [LARGE SCALE GENOMIC DNA]</scope>
</reference>
<feature type="compositionally biased region" description="Polar residues" evidence="1">
    <location>
        <begin position="1490"/>
        <end position="1502"/>
    </location>
</feature>
<name>A0ABP0FX17_CLALP</name>
<feature type="compositionally biased region" description="Basic residues" evidence="1">
    <location>
        <begin position="941"/>
        <end position="950"/>
    </location>
</feature>
<feature type="compositionally biased region" description="Low complexity" evidence="1">
    <location>
        <begin position="833"/>
        <end position="852"/>
    </location>
</feature>
<evidence type="ECO:0000259" key="2">
    <source>
        <dbReference type="PROSITE" id="PS50235"/>
    </source>
</evidence>
<dbReference type="InterPro" id="IPR028890">
    <property type="entry name" value="Peptidase_C98"/>
</dbReference>
<proteinExistence type="predicted"/>
<feature type="region of interest" description="Disordered" evidence="1">
    <location>
        <begin position="1400"/>
        <end position="1431"/>
    </location>
</feature>
<feature type="region of interest" description="Disordered" evidence="1">
    <location>
        <begin position="1490"/>
        <end position="1543"/>
    </location>
</feature>